<evidence type="ECO:0000259" key="2">
    <source>
        <dbReference type="Pfam" id="PF17829"/>
    </source>
</evidence>
<proteinExistence type="predicted"/>
<name>A0A9P8XU90_9PEZI</name>
<dbReference type="AlphaFoldDB" id="A0A9P8XU90"/>
<dbReference type="Gene3D" id="3.30.379.10">
    <property type="entry name" value="Chitobiase/beta-hexosaminidase domain 2-like"/>
    <property type="match status" value="1"/>
</dbReference>
<dbReference type="Pfam" id="PF17829">
    <property type="entry name" value="GH115_C"/>
    <property type="match status" value="1"/>
</dbReference>
<accession>A0A9P8XU90</accession>
<dbReference type="Pfam" id="PF15979">
    <property type="entry name" value="Glyco_hydro_115"/>
    <property type="match status" value="1"/>
</dbReference>
<evidence type="ECO:0000256" key="1">
    <source>
        <dbReference type="ARBA" id="ARBA00022801"/>
    </source>
</evidence>
<dbReference type="EMBL" id="JAGTJQ010000011">
    <property type="protein sequence ID" value="KAH7018470.1"/>
    <property type="molecule type" value="Genomic_DNA"/>
</dbReference>
<dbReference type="InterPro" id="IPR041437">
    <property type="entry name" value="GH115_C"/>
</dbReference>
<dbReference type="InterPro" id="IPR029018">
    <property type="entry name" value="Hex-like_dom2"/>
</dbReference>
<gene>
    <name evidence="3" type="ORF">B0I36DRAFT_377655</name>
</gene>
<dbReference type="RefSeq" id="XP_046006737.1">
    <property type="nucleotide sequence ID" value="XM_046160581.1"/>
</dbReference>
<dbReference type="PANTHER" id="PTHR37842">
    <property type="match status" value="1"/>
</dbReference>
<dbReference type="Gene3D" id="1.20.58.2150">
    <property type="match status" value="1"/>
</dbReference>
<dbReference type="OrthoDB" id="4849794at2759"/>
<feature type="domain" description="Gylcosyl hydrolase 115 C-terminal" evidence="2">
    <location>
        <begin position="810"/>
        <end position="993"/>
    </location>
</feature>
<evidence type="ECO:0000313" key="3">
    <source>
        <dbReference type="EMBL" id="KAH7018470.1"/>
    </source>
</evidence>
<dbReference type="GeneID" id="70190127"/>
<dbReference type="InterPro" id="IPR031924">
    <property type="entry name" value="GH115"/>
</dbReference>
<evidence type="ECO:0000313" key="4">
    <source>
        <dbReference type="Proteomes" id="UP000756346"/>
    </source>
</evidence>
<reference evidence="3" key="1">
    <citation type="journal article" date="2021" name="Nat. Commun.">
        <title>Genetic determinants of endophytism in the Arabidopsis root mycobiome.</title>
        <authorList>
            <person name="Mesny F."/>
            <person name="Miyauchi S."/>
            <person name="Thiergart T."/>
            <person name="Pickel B."/>
            <person name="Atanasova L."/>
            <person name="Karlsson M."/>
            <person name="Huettel B."/>
            <person name="Barry K.W."/>
            <person name="Haridas S."/>
            <person name="Chen C."/>
            <person name="Bauer D."/>
            <person name="Andreopoulos W."/>
            <person name="Pangilinan J."/>
            <person name="LaButti K."/>
            <person name="Riley R."/>
            <person name="Lipzen A."/>
            <person name="Clum A."/>
            <person name="Drula E."/>
            <person name="Henrissat B."/>
            <person name="Kohler A."/>
            <person name="Grigoriev I.V."/>
            <person name="Martin F.M."/>
            <person name="Hacquard S."/>
        </authorList>
    </citation>
    <scope>NUCLEOTIDE SEQUENCE</scope>
    <source>
        <strain evidence="3">MPI-CAGE-CH-0230</strain>
    </source>
</reference>
<dbReference type="GO" id="GO:0016787">
    <property type="term" value="F:hydrolase activity"/>
    <property type="evidence" value="ECO:0007669"/>
    <property type="project" value="UniProtKB-KW"/>
</dbReference>
<organism evidence="3 4">
    <name type="scientific">Microdochium trichocladiopsis</name>
    <dbReference type="NCBI Taxonomy" id="1682393"/>
    <lineage>
        <taxon>Eukaryota</taxon>
        <taxon>Fungi</taxon>
        <taxon>Dikarya</taxon>
        <taxon>Ascomycota</taxon>
        <taxon>Pezizomycotina</taxon>
        <taxon>Sordariomycetes</taxon>
        <taxon>Xylariomycetidae</taxon>
        <taxon>Xylariales</taxon>
        <taxon>Microdochiaceae</taxon>
        <taxon>Microdochium</taxon>
    </lineage>
</organism>
<comment type="caution">
    <text evidence="3">The sequence shown here is derived from an EMBL/GenBank/DDBJ whole genome shotgun (WGS) entry which is preliminary data.</text>
</comment>
<protein>
    <recommendedName>
        <fullName evidence="2">Gylcosyl hydrolase 115 C-terminal domain-containing protein</fullName>
    </recommendedName>
</protein>
<keyword evidence="4" id="KW-1185">Reference proteome</keyword>
<dbReference type="Proteomes" id="UP000756346">
    <property type="component" value="Unassembled WGS sequence"/>
</dbReference>
<sequence length="999" mass="108802">MPAHSTMLGHQKIASCQTWHAQLIDQRPKSREIVFRLLFEAGDSNYKLADSSQAPAIWIAQNEVVGVERTARDLAVDFGRVLGANGTVTIVERGSNSTTSRSENGAVIIAGTIGHSALIDGLVSSGALDVSAVKGKWESYTTQVIRNASAGLEWALVIAGSDRRGTIYGLYDLSEQMGVSPWHFWADVTVKTKTGVWVAPDTSKTQGPPSVKYRGFFINDESPALSGWVAANYGPKFNSEFYKLVLELCLRLKGNYLWPAMWGKSFYVDDAKNGQLAHDYGVIMGTSHHEPMARSETEQKNFVSGGWDWGSNRNNIIKFFQDGITRAKNWDTMWTVGMRGSGDVASPTLTAPQLEDLISVQQGLLTTGLEKTASEIPQTWVLYKEVSEYYASGMKVPDTVTLLWTDDNSGNLIRVPIANETDRPAGAGVYYHFDYVGAPRSYKWINTVQLVKTWEQMHLAYSKNAHQIWIANVGDIKNLEVPLAHFMDMAYDMTRHTTPEATTAWLKRWTAQQFNSEVAETTTEILNEYSMLVGGRRKYELLSDLPFAFSTTNYDEAEQNLARWEDLLLKTSAIYDALDVESQTPYFELVYHPVLAGKTVVELYTKAAQNALYYQQGRLSTNALAQDVKNLFAQDAAITARFHALKGGKWDKIVNQVHLGYTTWSDPVNNANVMPPVQTVPEPTDNFTLGLAIQGSTASYPRSATLTLLPMDPYMPASQSRYVDIFARRQGTVDYTISANETYITVSNSNGTLSSSADIRSVISVNWESAPAGSSTASLLVSGTDGSSATLLLPLVKPAAQQAPPPAFSGFLESQGVVSFEAGHFSAAESKSGISYVEIPHYGRTLSGVKPWPATMASSSATSDGPALMYSFYTFSSPANNSAARLIVSLGPSHNHDPTRPIAFAYSLDGAAPVTVKPVSTIPPYKESAPWSKAVVENGWTSINQLGGGGGGGGGVAVGEHELRVWLLEPGVVLQKIVLDLGGYKTSALGPPESLRIGS</sequence>
<dbReference type="PANTHER" id="PTHR37842:SF2">
    <property type="entry name" value="GYLCOSYL HYDROLASE 115 C-TERMINAL DOMAIN-CONTAINING PROTEIN"/>
    <property type="match status" value="1"/>
</dbReference>
<dbReference type="Gene3D" id="3.20.20.520">
    <property type="entry name" value="Glycosyl hydrolase family 115"/>
    <property type="match status" value="1"/>
</dbReference>
<keyword evidence="1" id="KW-0378">Hydrolase</keyword>
<dbReference type="Gene3D" id="2.60.120.1620">
    <property type="match status" value="1"/>
</dbReference>
<dbReference type="InterPro" id="IPR042301">
    <property type="entry name" value="GH115_sf"/>
</dbReference>